<protein>
    <recommendedName>
        <fullName evidence="4">SSD domain-containing protein</fullName>
    </recommendedName>
</protein>
<dbReference type="Gene3D" id="1.20.1640.10">
    <property type="entry name" value="Multidrug efflux transporter AcrB transmembrane domain"/>
    <property type="match status" value="1"/>
</dbReference>
<evidence type="ECO:0000313" key="3">
    <source>
        <dbReference type="Proteomes" id="UP000271974"/>
    </source>
</evidence>
<accession>A0A3S1AXF5</accession>
<feature type="transmembrane region" description="Helical" evidence="1">
    <location>
        <begin position="83"/>
        <end position="106"/>
    </location>
</feature>
<reference evidence="2 3" key="1">
    <citation type="submission" date="2019-01" db="EMBL/GenBank/DDBJ databases">
        <title>A draft genome assembly of the solar-powered sea slug Elysia chlorotica.</title>
        <authorList>
            <person name="Cai H."/>
            <person name="Li Q."/>
            <person name="Fang X."/>
            <person name="Li J."/>
            <person name="Curtis N.E."/>
            <person name="Altenburger A."/>
            <person name="Shibata T."/>
            <person name="Feng M."/>
            <person name="Maeda T."/>
            <person name="Schwartz J.A."/>
            <person name="Shigenobu S."/>
            <person name="Lundholm N."/>
            <person name="Nishiyama T."/>
            <person name="Yang H."/>
            <person name="Hasebe M."/>
            <person name="Li S."/>
            <person name="Pierce S.K."/>
            <person name="Wang J."/>
        </authorList>
    </citation>
    <scope>NUCLEOTIDE SEQUENCE [LARGE SCALE GENOMIC DNA]</scope>
    <source>
        <strain evidence="2">EC2010</strain>
        <tissue evidence="2">Whole organism of an adult</tissue>
    </source>
</reference>
<evidence type="ECO:0000313" key="2">
    <source>
        <dbReference type="EMBL" id="RUS69751.1"/>
    </source>
</evidence>
<organism evidence="2 3">
    <name type="scientific">Elysia chlorotica</name>
    <name type="common">Eastern emerald elysia</name>
    <name type="synonym">Sea slug</name>
    <dbReference type="NCBI Taxonomy" id="188477"/>
    <lineage>
        <taxon>Eukaryota</taxon>
        <taxon>Metazoa</taxon>
        <taxon>Spiralia</taxon>
        <taxon>Lophotrochozoa</taxon>
        <taxon>Mollusca</taxon>
        <taxon>Gastropoda</taxon>
        <taxon>Heterobranchia</taxon>
        <taxon>Euthyneura</taxon>
        <taxon>Panpulmonata</taxon>
        <taxon>Sacoglossa</taxon>
        <taxon>Placobranchoidea</taxon>
        <taxon>Plakobranchidae</taxon>
        <taxon>Elysia</taxon>
    </lineage>
</organism>
<keyword evidence="1" id="KW-0472">Membrane</keyword>
<dbReference type="PANTHER" id="PTHR10796">
    <property type="entry name" value="PATCHED-RELATED"/>
    <property type="match status" value="1"/>
</dbReference>
<comment type="caution">
    <text evidence="2">The sequence shown here is derived from an EMBL/GenBank/DDBJ whole genome shotgun (WGS) entry which is preliminary data.</text>
</comment>
<dbReference type="InterPro" id="IPR051697">
    <property type="entry name" value="Patched_domain-protein"/>
</dbReference>
<dbReference type="AlphaFoldDB" id="A0A3S1AXF5"/>
<proteinExistence type="predicted"/>
<keyword evidence="1" id="KW-1133">Transmembrane helix</keyword>
<dbReference type="EMBL" id="RQTK01001586">
    <property type="protein sequence ID" value="RUS69751.1"/>
    <property type="molecule type" value="Genomic_DNA"/>
</dbReference>
<dbReference type="GO" id="GO:0016020">
    <property type="term" value="C:membrane"/>
    <property type="evidence" value="ECO:0007669"/>
    <property type="project" value="TreeGrafter"/>
</dbReference>
<evidence type="ECO:0008006" key="4">
    <source>
        <dbReference type="Google" id="ProtNLM"/>
    </source>
</evidence>
<feature type="transmembrane region" description="Helical" evidence="1">
    <location>
        <begin position="343"/>
        <end position="364"/>
    </location>
</feature>
<evidence type="ECO:0000256" key="1">
    <source>
        <dbReference type="SAM" id="Phobius"/>
    </source>
</evidence>
<feature type="transmembrane region" description="Helical" evidence="1">
    <location>
        <begin position="278"/>
        <end position="304"/>
    </location>
</feature>
<name>A0A3S1AXF5_ELYCH</name>
<dbReference type="PANTHER" id="PTHR10796:SF92">
    <property type="entry name" value="PATCHED-RELATED, ISOFORM A"/>
    <property type="match status" value="1"/>
</dbReference>
<gene>
    <name evidence="2" type="ORF">EGW08_022490</name>
</gene>
<keyword evidence="1" id="KW-0812">Transmembrane</keyword>
<dbReference type="OrthoDB" id="6510177at2759"/>
<dbReference type="SUPFAM" id="SSF82866">
    <property type="entry name" value="Multidrug efflux transporter AcrB transmembrane domain"/>
    <property type="match status" value="1"/>
</dbReference>
<feature type="non-terminal residue" evidence="2">
    <location>
        <position position="1"/>
    </location>
</feature>
<sequence length="391" mass="43120">GVAILFCYICNASIFGACLTLHGRRVFSRRHTLTCLPVNESRDQLQAKGGACYAMVCGGQIPTRPTQDQSICEKGPQALFRKVLIMTPVRVLVVLLFAIYLAVAIWGCTKLQQGLDLKNIVLTSSYLYKYFIWIEQDFGSWLTVSFVSIGAREYSSADSLQNMRGLLSTVHQHESFDPEIESCWLTSLAETTFYNTSSDSAFIQGLHGFLQVQTQFNNDVVFDSTNQTVLASRCHVFTAKLLTSNDEADMMTAAREIADASPADVFAYSPLFVIIEQYVIILWSTLKTVGVTFAVMLVVTIVFLPQPVIVALVMLQVLSILVGVFGFMAHWDLTLSSVTMIHLIMSVGFSVDFCSHVCTAYMVSEGTSRQARAMDAIVHASGPILNGSSFQ</sequence>
<feature type="transmembrane region" description="Helical" evidence="1">
    <location>
        <begin position="311"/>
        <end position="331"/>
    </location>
</feature>
<dbReference type="Proteomes" id="UP000271974">
    <property type="component" value="Unassembled WGS sequence"/>
</dbReference>
<keyword evidence="3" id="KW-1185">Reference proteome</keyword>